<evidence type="ECO:0000256" key="2">
    <source>
        <dbReference type="ARBA" id="ARBA00022741"/>
    </source>
</evidence>
<gene>
    <name evidence="10" type="ORF">LXN57_11470</name>
</gene>
<feature type="domain" description="DNA2/NAM7 helicase helicase" evidence="7">
    <location>
        <begin position="268"/>
        <end position="331"/>
    </location>
</feature>
<dbReference type="Proteomes" id="UP001523216">
    <property type="component" value="Unassembled WGS sequence"/>
</dbReference>
<evidence type="ECO:0000256" key="6">
    <source>
        <dbReference type="SAM" id="MobiDB-lite"/>
    </source>
</evidence>
<keyword evidence="3" id="KW-0378">Hydrolase</keyword>
<proteinExistence type="inferred from homology"/>
<evidence type="ECO:0000259" key="8">
    <source>
        <dbReference type="Pfam" id="PF13087"/>
    </source>
</evidence>
<dbReference type="PANTHER" id="PTHR43788:SF8">
    <property type="entry name" value="DNA-BINDING PROTEIN SMUBP-2"/>
    <property type="match status" value="1"/>
</dbReference>
<evidence type="ECO:0000256" key="4">
    <source>
        <dbReference type="ARBA" id="ARBA00022806"/>
    </source>
</evidence>
<evidence type="ECO:0000313" key="10">
    <source>
        <dbReference type="EMBL" id="MCM4078187.1"/>
    </source>
</evidence>
<organism evidence="10 11">
    <name type="scientific">Paractinoplanes hotanensis</name>
    <dbReference type="NCBI Taxonomy" id="2906497"/>
    <lineage>
        <taxon>Bacteria</taxon>
        <taxon>Bacillati</taxon>
        <taxon>Actinomycetota</taxon>
        <taxon>Actinomycetes</taxon>
        <taxon>Micromonosporales</taxon>
        <taxon>Micromonosporaceae</taxon>
        <taxon>Paractinoplanes</taxon>
    </lineage>
</organism>
<dbReference type="Pfam" id="PF13195">
    <property type="entry name" value="DUF4011"/>
    <property type="match status" value="1"/>
</dbReference>
<keyword evidence="5" id="KW-0067">ATP-binding</keyword>
<dbReference type="CDD" id="cd18808">
    <property type="entry name" value="SF1_C_Upf1"/>
    <property type="match status" value="1"/>
</dbReference>
<dbReference type="InterPro" id="IPR041679">
    <property type="entry name" value="DNA2/NAM7-like_C"/>
</dbReference>
<dbReference type="InterPro" id="IPR050534">
    <property type="entry name" value="Coronavir_polyprotein_1ab"/>
</dbReference>
<dbReference type="Gene3D" id="3.40.50.300">
    <property type="entry name" value="P-loop containing nucleotide triphosphate hydrolases"/>
    <property type="match status" value="3"/>
</dbReference>
<dbReference type="InterPro" id="IPR011335">
    <property type="entry name" value="Restrct_endonuc-II-like"/>
</dbReference>
<dbReference type="RefSeq" id="WP_251798034.1">
    <property type="nucleotide sequence ID" value="NZ_JAMQOL010000014.1"/>
</dbReference>
<name>A0ABT0XWM2_9ACTN</name>
<dbReference type="PANTHER" id="PTHR43788">
    <property type="entry name" value="DNA2/NAM7 HELICASE FAMILY MEMBER"/>
    <property type="match status" value="1"/>
</dbReference>
<sequence>MGDDEQVRAALRVWRDSLVDLGATNRLVDLRAAKGSLVELTDPAPAELVRTLHATGECAFRGSIPGQSAPGADRLTAAVLRRLQRTADREYLDRGMSVLYVAAGELRWRDEEDAECVSPALLVPVTLAPRRAGERAGELGRLRWRDDDPVVNPALAIRLRELGVRLPMEDPLADGDLAAFWSRLEATIAGRDGWRLEPIALLSCFTFQKEALYRDLLDNESRVVAHPVVRALATTGEPGAAFDFVPLTPATVDEQAPPEDVPLVLDADGSQRACVAAAVAGHSFVMDGPPGTGKSQTIANMIACLLAAGKQILFVSTKAAALDVVRRRLAEAGLEPYLLDLHSRQAGRKEVAAALAAAVDRAPAPPVGTHDRLRPVRERLTAYAAAVNEVREPLGATLHDALGICAEFTGLPDAPVPDLARATLTAEAMRRIEDAAERLANTWRAAAESRFPWRHVVERGPLDDVLTRAGLALGRLVAATRRNAQVAAAFDVDRPSRAGLLVDLLAHAARRPPEARDAWLTAPSLAPAEAALADLELRLAAVRRAREAVRTRAGVPWSALPTDTELPDVAVDPAALTADAADDLARRYADEGGRWEKHRVNLDLATARLGLPRVVVFADVRRLAALAELSGRPYRPEPFWFGPGVLATVSAGAVTLRRCLETLTAAEARARPMFTEAILGQPLDRIIPSVADHGRGLRRLGPAYRRDKRMVAAFVRPGADVREAMSRLDTALAWQRARWGLAAAEQSYAMVLGGYWRGPATDFPALDAAIQVAAEAVRWAPPEALPAVVRHVCAAETDLESIGLATAARADLDRWQPAHPRLADGSVEDAVAWLRAQVAPLRTAARAMRAFGAATGRDLDYAEVQRLAELRRTAVEAQDELNVDARRYECLFGADQVPPDADHRVLEAALGWAAAARRLITGADRPLADEQVRALAASRPDDALPDLVAGWERDRRALLAAFAPARHDELSADLDDYQRAGRLLDDLRDDATGPEEWFGHLAARDELAELGLGTAVEFCSERDVEARDVVPVLRRAVYQAWAERILLTDGRLRPQRGEDRDHLVAGFRHGDRRLVAAAPAEVLARLSARPPADAEQIRLIFREALKASGHLPVRELIARAGAAVHRLKPCLMMSPLSVSQYLPPDIRFDVVIFDEASQVTPADAMPAIYRAGALVVAGDERQLPPPCFFAAVPDPSAGVDGAATDVDDFASILELAKGCGAFRQLGLAWHYRSRHESLIAFANHRFYQGRMITFPSANAEGPDTGLELFGVPGVYRRGAGRHNPIEAQRVAERVVHHFATRPDQSLGVVTFSVAQADEIQRAVERAMGAELVLDPGAHDARLSGFFVKSLESVQGDERDVMIFSIGYGHDEDGRISANFGSLNRPYGWRRLNVAITRARRRIEIVSSVRARDIPESDSEGVQALVAYLAYAERGVPVPAPHDDRAPQPGPFEESVFATITSWGYTVRRNVGTSRWRVDLAVRHPAYPGEVYALAVQCDGPGYPASVAARDRDRLRGELLVDLGWRLHQVWSTAWHRDRAAEERRLRAAIEEAIASPAGGRPPPSPAERAIAVLTAALPEAPEVPEAPPETATPRAEAPPVG</sequence>
<protein>
    <submittedName>
        <fullName evidence="10">DUF4011 domain-containing protein</fullName>
    </submittedName>
</protein>
<dbReference type="InterPro" id="IPR027417">
    <property type="entry name" value="P-loop_NTPase"/>
</dbReference>
<dbReference type="SUPFAM" id="SSF52540">
    <property type="entry name" value="P-loop containing nucleoside triphosphate hydrolases"/>
    <property type="match status" value="2"/>
</dbReference>
<feature type="domain" description="DNA2/NAM7 helicase-like C-terminal" evidence="8">
    <location>
        <begin position="1224"/>
        <end position="1407"/>
    </location>
</feature>
<feature type="compositionally biased region" description="Low complexity" evidence="6">
    <location>
        <begin position="1588"/>
        <end position="1601"/>
    </location>
</feature>
<reference evidence="10 11" key="1">
    <citation type="submission" date="2022-06" db="EMBL/GenBank/DDBJ databases">
        <title>Actinoplanes abujensis sp. nov., isolated from Nigerian arid soil.</title>
        <authorList>
            <person name="Ding P."/>
        </authorList>
    </citation>
    <scope>NUCLEOTIDE SEQUENCE [LARGE SCALE GENOMIC DNA]</scope>
    <source>
        <strain evidence="11">TRM88002</strain>
    </source>
</reference>
<dbReference type="EMBL" id="JAMQOL010000014">
    <property type="protein sequence ID" value="MCM4078187.1"/>
    <property type="molecule type" value="Genomic_DNA"/>
</dbReference>
<evidence type="ECO:0000256" key="1">
    <source>
        <dbReference type="ARBA" id="ARBA00007913"/>
    </source>
</evidence>
<dbReference type="InterPro" id="IPR049468">
    <property type="entry name" value="Restrct_endonuc-II-like_dom"/>
</dbReference>
<accession>A0ABT0XWM2</accession>
<dbReference type="InterPro" id="IPR041677">
    <property type="entry name" value="DNA2/NAM7_AAA_11"/>
</dbReference>
<dbReference type="SUPFAM" id="SSF52980">
    <property type="entry name" value="Restriction endonuclease-like"/>
    <property type="match status" value="1"/>
</dbReference>
<feature type="region of interest" description="Disordered" evidence="6">
    <location>
        <begin position="1577"/>
        <end position="1601"/>
    </location>
</feature>
<comment type="similarity">
    <text evidence="1">Belongs to the DNA2/NAM7 helicase family.</text>
</comment>
<evidence type="ECO:0000259" key="9">
    <source>
        <dbReference type="Pfam" id="PF18741"/>
    </source>
</evidence>
<dbReference type="Pfam" id="PF13087">
    <property type="entry name" value="AAA_12"/>
    <property type="match status" value="1"/>
</dbReference>
<keyword evidence="11" id="KW-1185">Reference proteome</keyword>
<evidence type="ECO:0000259" key="7">
    <source>
        <dbReference type="Pfam" id="PF13086"/>
    </source>
</evidence>
<feature type="domain" description="Restriction endonuclease type II-like" evidence="9">
    <location>
        <begin position="1451"/>
        <end position="1549"/>
    </location>
</feature>
<evidence type="ECO:0000256" key="5">
    <source>
        <dbReference type="ARBA" id="ARBA00022840"/>
    </source>
</evidence>
<keyword evidence="4" id="KW-0347">Helicase</keyword>
<dbReference type="Pfam" id="PF18741">
    <property type="entry name" value="MTES_1575"/>
    <property type="match status" value="1"/>
</dbReference>
<evidence type="ECO:0000256" key="3">
    <source>
        <dbReference type="ARBA" id="ARBA00022801"/>
    </source>
</evidence>
<dbReference type="Pfam" id="PF13086">
    <property type="entry name" value="AAA_11"/>
    <property type="match status" value="1"/>
</dbReference>
<evidence type="ECO:0000313" key="11">
    <source>
        <dbReference type="Proteomes" id="UP001523216"/>
    </source>
</evidence>
<dbReference type="InterPro" id="IPR025103">
    <property type="entry name" value="DUF4011"/>
</dbReference>
<keyword evidence="2" id="KW-0547">Nucleotide-binding</keyword>
<comment type="caution">
    <text evidence="10">The sequence shown here is derived from an EMBL/GenBank/DDBJ whole genome shotgun (WGS) entry which is preliminary data.</text>
</comment>
<dbReference type="InterPro" id="IPR047187">
    <property type="entry name" value="SF1_C_Upf1"/>
</dbReference>